<proteinExistence type="predicted"/>
<dbReference type="PRINTS" id="PR00455">
    <property type="entry name" value="HTHTETR"/>
</dbReference>
<dbReference type="InterPro" id="IPR023772">
    <property type="entry name" value="DNA-bd_HTH_TetR-type_CS"/>
</dbReference>
<dbReference type="Gene3D" id="1.10.357.10">
    <property type="entry name" value="Tetracycline Repressor, domain 2"/>
    <property type="match status" value="1"/>
</dbReference>
<dbReference type="SUPFAM" id="SSF48498">
    <property type="entry name" value="Tetracyclin repressor-like, C-terminal domain"/>
    <property type="match status" value="1"/>
</dbReference>
<organism evidence="4 5">
    <name type="scientific">Leekyejoonella antrihumi</name>
    <dbReference type="NCBI Taxonomy" id="1660198"/>
    <lineage>
        <taxon>Bacteria</taxon>
        <taxon>Bacillati</taxon>
        <taxon>Actinomycetota</taxon>
        <taxon>Actinomycetes</taxon>
        <taxon>Micrococcales</taxon>
        <taxon>Dermacoccaceae</taxon>
        <taxon>Leekyejoonella</taxon>
    </lineage>
</organism>
<dbReference type="GO" id="GO:0003677">
    <property type="term" value="F:DNA binding"/>
    <property type="evidence" value="ECO:0007669"/>
    <property type="project" value="UniProtKB-UniRule"/>
</dbReference>
<keyword evidence="1 2" id="KW-0238">DNA-binding</keyword>
<dbReference type="EMBL" id="VCQV01000002">
    <property type="protein sequence ID" value="TWP38707.1"/>
    <property type="molecule type" value="Genomic_DNA"/>
</dbReference>
<dbReference type="InterPro" id="IPR036271">
    <property type="entry name" value="Tet_transcr_reg_TetR-rel_C_sf"/>
</dbReference>
<evidence type="ECO:0000259" key="3">
    <source>
        <dbReference type="PROSITE" id="PS50977"/>
    </source>
</evidence>
<comment type="caution">
    <text evidence="4">The sequence shown here is derived from an EMBL/GenBank/DDBJ whole genome shotgun (WGS) entry which is preliminary data.</text>
</comment>
<dbReference type="OrthoDB" id="70491at2"/>
<dbReference type="Proteomes" id="UP000320244">
    <property type="component" value="Unassembled WGS sequence"/>
</dbReference>
<evidence type="ECO:0000313" key="5">
    <source>
        <dbReference type="Proteomes" id="UP000320244"/>
    </source>
</evidence>
<dbReference type="Pfam" id="PF19344">
    <property type="entry name" value="TetR_C_32"/>
    <property type="match status" value="1"/>
</dbReference>
<evidence type="ECO:0000313" key="4">
    <source>
        <dbReference type="EMBL" id="TWP38707.1"/>
    </source>
</evidence>
<sequence length="203" mass="22388">MSAHDRREQLIRVGQEVFAEQGVQGVSVEEVAKLAGVTKPVIYEHFGGKAGLYAVIVERAIQDLLRQISVSLAEGGGSRQILERTAWALLTYIEQSPSAFRILVRDSPSWHGSGSIASLMSDVAVQVEGILGEEFRRQRLDTKPVPIYAQMLIGMIALTGEWWLESGRAFKKEFVAAHMVNLAWNGLTSLEAKPKLTAIDSRK</sequence>
<accession>A0A563E875</accession>
<dbReference type="AlphaFoldDB" id="A0A563E875"/>
<keyword evidence="5" id="KW-1185">Reference proteome</keyword>
<dbReference type="SUPFAM" id="SSF46689">
    <property type="entry name" value="Homeodomain-like"/>
    <property type="match status" value="1"/>
</dbReference>
<dbReference type="Pfam" id="PF00440">
    <property type="entry name" value="TetR_N"/>
    <property type="match status" value="1"/>
</dbReference>
<dbReference type="PROSITE" id="PS50977">
    <property type="entry name" value="HTH_TETR_2"/>
    <property type="match status" value="1"/>
</dbReference>
<name>A0A563E875_9MICO</name>
<reference evidence="4 5" key="1">
    <citation type="submission" date="2019-05" db="EMBL/GenBank/DDBJ databases">
        <authorList>
            <person name="Lee S.D."/>
        </authorList>
    </citation>
    <scope>NUCLEOTIDE SEQUENCE [LARGE SCALE GENOMIC DNA]</scope>
    <source>
        <strain evidence="4 5">C5-26</strain>
    </source>
</reference>
<dbReference type="InterPro" id="IPR001647">
    <property type="entry name" value="HTH_TetR"/>
</dbReference>
<evidence type="ECO:0000256" key="2">
    <source>
        <dbReference type="PROSITE-ProRule" id="PRU00335"/>
    </source>
</evidence>
<evidence type="ECO:0000256" key="1">
    <source>
        <dbReference type="ARBA" id="ARBA00023125"/>
    </source>
</evidence>
<dbReference type="PROSITE" id="PS01081">
    <property type="entry name" value="HTH_TETR_1"/>
    <property type="match status" value="1"/>
</dbReference>
<feature type="domain" description="HTH tetR-type" evidence="3">
    <location>
        <begin position="4"/>
        <end position="64"/>
    </location>
</feature>
<dbReference type="InterPro" id="IPR050624">
    <property type="entry name" value="HTH-type_Tx_Regulator"/>
</dbReference>
<dbReference type="PANTHER" id="PTHR43479:SF11">
    <property type="entry name" value="ACREF_ENVCD OPERON REPRESSOR-RELATED"/>
    <property type="match status" value="1"/>
</dbReference>
<dbReference type="InterPro" id="IPR009057">
    <property type="entry name" value="Homeodomain-like_sf"/>
</dbReference>
<dbReference type="InterPro" id="IPR045823">
    <property type="entry name" value="TetR_C_32"/>
</dbReference>
<dbReference type="PANTHER" id="PTHR43479">
    <property type="entry name" value="ACREF/ENVCD OPERON REPRESSOR-RELATED"/>
    <property type="match status" value="1"/>
</dbReference>
<feature type="DNA-binding region" description="H-T-H motif" evidence="2">
    <location>
        <begin position="27"/>
        <end position="46"/>
    </location>
</feature>
<reference evidence="4 5" key="2">
    <citation type="submission" date="2019-08" db="EMBL/GenBank/DDBJ databases">
        <title>Jejuicoccus antrihumi gen. nov., sp. nov., a new member of the family Dermacoccaceae isolated from a cave.</title>
        <authorList>
            <person name="Schumann P."/>
            <person name="Kim I.S."/>
        </authorList>
    </citation>
    <scope>NUCLEOTIDE SEQUENCE [LARGE SCALE GENOMIC DNA]</scope>
    <source>
        <strain evidence="4 5">C5-26</strain>
    </source>
</reference>
<gene>
    <name evidence="4" type="ORF">FGL98_02485</name>
</gene>
<protein>
    <submittedName>
        <fullName evidence="4">TetR/AcrR family transcriptional regulator</fullName>
    </submittedName>
</protein>